<gene>
    <name evidence="2" type="ORF">BKM31_37360</name>
</gene>
<name>A0A1V0A863_9ACTN</name>
<protein>
    <submittedName>
        <fullName evidence="2">Uncharacterized protein</fullName>
    </submittedName>
</protein>
<dbReference type="AlphaFoldDB" id="A0A1V0A863"/>
<sequence>MNHADDAQAGLAEIAKRRDQVLEGASRGRHRGWDATGMVLMVAGFAAMDLPVGKGPQLALLLVALVAALACFTQAGRRSRAVLHASALNGRFWAVLGGCALAAGALVLAAVWLLDGSDFPLRNTVTGVVLAVIVAAGEPLYRALVKRRAAA</sequence>
<dbReference type="OrthoDB" id="3538793at2"/>
<reference evidence="3" key="1">
    <citation type="journal article" date="2017" name="Med. Chem. Commun.">
        <title>Nonomuraea sp. ATCC 55076 harbours the largest actinomycete chromosome to date and the kistamicin biosynthetic gene cluster.</title>
        <authorList>
            <person name="Nazari B."/>
            <person name="Forneris C.C."/>
            <person name="Gibson M.I."/>
            <person name="Moon K."/>
            <person name="Schramma K.R."/>
            <person name="Seyedsayamdost M.R."/>
        </authorList>
    </citation>
    <scope>NUCLEOTIDE SEQUENCE [LARGE SCALE GENOMIC DNA]</scope>
    <source>
        <strain evidence="3">ATCC 55076</strain>
    </source>
</reference>
<evidence type="ECO:0000313" key="3">
    <source>
        <dbReference type="Proteomes" id="UP000190797"/>
    </source>
</evidence>
<keyword evidence="1" id="KW-0812">Transmembrane</keyword>
<feature type="transmembrane region" description="Helical" evidence="1">
    <location>
        <begin position="58"/>
        <end position="76"/>
    </location>
</feature>
<dbReference type="STRING" id="1909395.BKM31_37360"/>
<dbReference type="KEGG" id="noa:BKM31_37360"/>
<organism evidence="2 3">
    <name type="scientific">[Actinomadura] parvosata subsp. kistnae</name>
    <dbReference type="NCBI Taxonomy" id="1909395"/>
    <lineage>
        <taxon>Bacteria</taxon>
        <taxon>Bacillati</taxon>
        <taxon>Actinomycetota</taxon>
        <taxon>Actinomycetes</taxon>
        <taxon>Streptosporangiales</taxon>
        <taxon>Streptosporangiaceae</taxon>
        <taxon>Nonomuraea</taxon>
    </lineage>
</organism>
<evidence type="ECO:0000256" key="1">
    <source>
        <dbReference type="SAM" id="Phobius"/>
    </source>
</evidence>
<proteinExistence type="predicted"/>
<keyword evidence="1" id="KW-0472">Membrane</keyword>
<keyword evidence="1" id="KW-1133">Transmembrane helix</keyword>
<dbReference type="RefSeq" id="WP_080042653.1">
    <property type="nucleotide sequence ID" value="NZ_CP017717.1"/>
</dbReference>
<dbReference type="EMBL" id="CP017717">
    <property type="protein sequence ID" value="AQZ66373.1"/>
    <property type="molecule type" value="Genomic_DNA"/>
</dbReference>
<keyword evidence="3" id="KW-1185">Reference proteome</keyword>
<evidence type="ECO:0000313" key="2">
    <source>
        <dbReference type="EMBL" id="AQZ66373.1"/>
    </source>
</evidence>
<dbReference type="Proteomes" id="UP000190797">
    <property type="component" value="Chromosome"/>
</dbReference>
<feature type="transmembrane region" description="Helical" evidence="1">
    <location>
        <begin position="125"/>
        <end position="145"/>
    </location>
</feature>
<feature type="transmembrane region" description="Helical" evidence="1">
    <location>
        <begin position="88"/>
        <end position="113"/>
    </location>
</feature>
<accession>A0A1V0A863</accession>